<evidence type="ECO:0000313" key="2">
    <source>
        <dbReference type="EMBL" id="WWX22217.1"/>
    </source>
</evidence>
<feature type="chain" id="PRO_5047157120" evidence="1">
    <location>
        <begin position="22"/>
        <end position="278"/>
    </location>
</feature>
<protein>
    <submittedName>
        <fullName evidence="2">DUF3450 family protein</fullName>
    </submittedName>
</protein>
<dbReference type="InterPro" id="IPR016866">
    <property type="entry name" value="UCP028069"/>
</dbReference>
<evidence type="ECO:0000256" key="1">
    <source>
        <dbReference type="SAM" id="SignalP"/>
    </source>
</evidence>
<name>A0ABZ2IY19_9BACT</name>
<evidence type="ECO:0000313" key="3">
    <source>
        <dbReference type="Proteomes" id="UP001385389"/>
    </source>
</evidence>
<dbReference type="Proteomes" id="UP001385389">
    <property type="component" value="Chromosome"/>
</dbReference>
<dbReference type="EMBL" id="CP146609">
    <property type="protein sequence ID" value="WWX22217.1"/>
    <property type="molecule type" value="Genomic_DNA"/>
</dbReference>
<dbReference type="Pfam" id="PF11932">
    <property type="entry name" value="DUF3450"/>
    <property type="match status" value="1"/>
</dbReference>
<dbReference type="RefSeq" id="WP_338667910.1">
    <property type="nucleotide sequence ID" value="NZ_CP146609.1"/>
</dbReference>
<keyword evidence="3" id="KW-1185">Reference proteome</keyword>
<proteinExistence type="predicted"/>
<gene>
    <name evidence="2" type="ORF">V8V93_17440</name>
</gene>
<reference evidence="2 3" key="1">
    <citation type="submission" date="2024-03" db="EMBL/GenBank/DDBJ databases">
        <title>Phenotype and Genome Characterization of a Sulfate-Reducing Bacterium Pseudodesulfovibrio sp. strain 5S69, isolated from Petroleum Reservoir in Tatarstan (Russia).</title>
        <authorList>
            <person name="Bidzhieva S.K."/>
            <person name="Kadnikov V."/>
            <person name="Tourova T.P."/>
            <person name="Samigullina S.R."/>
            <person name="Sokolova D.S."/>
            <person name="Poltaraus A.B."/>
            <person name="Avtukh A.N."/>
            <person name="Tereshina V.M."/>
            <person name="Mardanov A.V."/>
            <person name="Nazina T.N."/>
        </authorList>
    </citation>
    <scope>NUCLEOTIDE SEQUENCE [LARGE SCALE GENOMIC DNA]</scope>
    <source>
        <strain evidence="2 3">5S69</strain>
    </source>
</reference>
<sequence>MTAFLRLFAALSLLFLLVAGAAAESPPGPKDGAVPAARAGVEAAARKAGAAGVRAEQWAGEREELLDQARQLLYDAEAARFAVARQQAYIARERADIGELKARTDAALATRRDLDPVMETLYAELARARDTGLPFDRDERRARLGALRRTLDDPDATAGEKLGRLLEALRIEAGYSLDMEAEDVVMERDGAPMAVTVLRAGRLALLRMPASGAWVERFEPASGEWVRLAGADGRELAKAVQISRKQRIAELVYLPVGHPVAQMPQQAPPADTEQGEAQ</sequence>
<feature type="signal peptide" evidence="1">
    <location>
        <begin position="1"/>
        <end position="21"/>
    </location>
</feature>
<organism evidence="2 3">
    <name type="scientific">Pseudodesulfovibrio methanolicus</name>
    <dbReference type="NCBI Taxonomy" id="3126690"/>
    <lineage>
        <taxon>Bacteria</taxon>
        <taxon>Pseudomonadati</taxon>
        <taxon>Thermodesulfobacteriota</taxon>
        <taxon>Desulfovibrionia</taxon>
        <taxon>Desulfovibrionales</taxon>
        <taxon>Desulfovibrionaceae</taxon>
    </lineage>
</organism>
<accession>A0ABZ2IY19</accession>
<keyword evidence="1" id="KW-0732">Signal</keyword>